<dbReference type="AlphaFoldDB" id="A0A381Y3E0"/>
<gene>
    <name evidence="1" type="ORF">METZ01_LOCUS124299</name>
</gene>
<protein>
    <submittedName>
        <fullName evidence="1">Uncharacterized protein</fullName>
    </submittedName>
</protein>
<evidence type="ECO:0000313" key="1">
    <source>
        <dbReference type="EMBL" id="SVA71445.1"/>
    </source>
</evidence>
<organism evidence="1">
    <name type="scientific">marine metagenome</name>
    <dbReference type="NCBI Taxonomy" id="408172"/>
    <lineage>
        <taxon>unclassified sequences</taxon>
        <taxon>metagenomes</taxon>
        <taxon>ecological metagenomes</taxon>
    </lineage>
</organism>
<sequence>MFIDFLTETVNASIVGDRLKVLGKEY</sequence>
<name>A0A381Y3E0_9ZZZZ</name>
<dbReference type="EMBL" id="UINC01017282">
    <property type="protein sequence ID" value="SVA71445.1"/>
    <property type="molecule type" value="Genomic_DNA"/>
</dbReference>
<accession>A0A381Y3E0</accession>
<reference evidence="1" key="1">
    <citation type="submission" date="2018-05" db="EMBL/GenBank/DDBJ databases">
        <authorList>
            <person name="Lanie J.A."/>
            <person name="Ng W.-L."/>
            <person name="Kazmierczak K.M."/>
            <person name="Andrzejewski T.M."/>
            <person name="Davidsen T.M."/>
            <person name="Wayne K.J."/>
            <person name="Tettelin H."/>
            <person name="Glass J.I."/>
            <person name="Rusch D."/>
            <person name="Podicherti R."/>
            <person name="Tsui H.-C.T."/>
            <person name="Winkler M.E."/>
        </authorList>
    </citation>
    <scope>NUCLEOTIDE SEQUENCE</scope>
</reference>
<proteinExistence type="predicted"/>